<feature type="transmembrane region" description="Helical" evidence="1">
    <location>
        <begin position="41"/>
        <end position="62"/>
    </location>
</feature>
<sequence length="269" mass="29639">MSNLDTDSTKDLEAHAKLSWGLCLIPILYNSSLSFAHQRVAPVYIFTFPTVVISIGTCRYFLQGEKYRDTREKLVQTVDTAEGRVKQSVVERQRSSSGFDTLHTQSQHRPLYPPCPPAEMPWPASDPEALSIQASEFQTGGYSLDTIVSNFPYLHGARFYYSKNRNRRSMATTVSISTIGTNHSLRASSDRANQRTASVNVSHSRDPEICSVLHAGAADSADGDNQNDETDETESACNIEIGSLHSSASVTSEQLRRFYGDGLPMPVGP</sequence>
<evidence type="ECO:0000256" key="1">
    <source>
        <dbReference type="SAM" id="Phobius"/>
    </source>
</evidence>
<keyword evidence="1" id="KW-0812">Transmembrane</keyword>
<dbReference type="Proteomes" id="UP000567179">
    <property type="component" value="Unassembled WGS sequence"/>
</dbReference>
<gene>
    <name evidence="2" type="ORF">D9619_008184</name>
</gene>
<keyword evidence="3" id="KW-1185">Reference proteome</keyword>
<proteinExistence type="predicted"/>
<reference evidence="2 3" key="1">
    <citation type="journal article" date="2020" name="ISME J.">
        <title>Uncovering the hidden diversity of litter-decomposition mechanisms in mushroom-forming fungi.</title>
        <authorList>
            <person name="Floudas D."/>
            <person name="Bentzer J."/>
            <person name="Ahren D."/>
            <person name="Johansson T."/>
            <person name="Persson P."/>
            <person name="Tunlid A."/>
        </authorList>
    </citation>
    <scope>NUCLEOTIDE SEQUENCE [LARGE SCALE GENOMIC DNA]</scope>
    <source>
        <strain evidence="2 3">CBS 101986</strain>
    </source>
</reference>
<keyword evidence="1" id="KW-1133">Transmembrane helix</keyword>
<comment type="caution">
    <text evidence="2">The sequence shown here is derived from an EMBL/GenBank/DDBJ whole genome shotgun (WGS) entry which is preliminary data.</text>
</comment>
<name>A0A8H5AVH5_9AGAR</name>
<evidence type="ECO:0000313" key="2">
    <source>
        <dbReference type="EMBL" id="KAF5310897.1"/>
    </source>
</evidence>
<accession>A0A8H5AVH5</accession>
<keyword evidence="1" id="KW-0472">Membrane</keyword>
<evidence type="ECO:0000313" key="3">
    <source>
        <dbReference type="Proteomes" id="UP000567179"/>
    </source>
</evidence>
<protein>
    <submittedName>
        <fullName evidence="2">Uncharacterized protein</fullName>
    </submittedName>
</protein>
<dbReference type="AlphaFoldDB" id="A0A8H5AVH5"/>
<organism evidence="2 3">
    <name type="scientific">Psilocybe cf. subviscida</name>
    <dbReference type="NCBI Taxonomy" id="2480587"/>
    <lineage>
        <taxon>Eukaryota</taxon>
        <taxon>Fungi</taxon>
        <taxon>Dikarya</taxon>
        <taxon>Basidiomycota</taxon>
        <taxon>Agaricomycotina</taxon>
        <taxon>Agaricomycetes</taxon>
        <taxon>Agaricomycetidae</taxon>
        <taxon>Agaricales</taxon>
        <taxon>Agaricineae</taxon>
        <taxon>Strophariaceae</taxon>
        <taxon>Psilocybe</taxon>
    </lineage>
</organism>
<dbReference type="EMBL" id="JAACJJ010000057">
    <property type="protein sequence ID" value="KAF5310897.1"/>
    <property type="molecule type" value="Genomic_DNA"/>
</dbReference>